<dbReference type="InterPro" id="IPR006916">
    <property type="entry name" value="POPDC1-3"/>
</dbReference>
<dbReference type="Pfam" id="PF04831">
    <property type="entry name" value="POPDC1-3"/>
    <property type="match status" value="1"/>
</dbReference>
<feature type="transmembrane region" description="Helical" evidence="5">
    <location>
        <begin position="56"/>
        <end position="74"/>
    </location>
</feature>
<evidence type="ECO:0000256" key="2">
    <source>
        <dbReference type="ARBA" id="ARBA00022692"/>
    </source>
</evidence>
<name>A0A3Q2X9P1_HIPCM</name>
<dbReference type="RefSeq" id="XP_019735498.1">
    <property type="nucleotide sequence ID" value="XM_019879939.1"/>
</dbReference>
<dbReference type="AlphaFoldDB" id="A0A3Q2X9P1"/>
<evidence type="ECO:0000256" key="5">
    <source>
        <dbReference type="SAM" id="Phobius"/>
    </source>
</evidence>
<evidence type="ECO:0000313" key="7">
    <source>
        <dbReference type="Ensembl" id="ENSHCOP00000000062.1"/>
    </source>
</evidence>
<dbReference type="CTD" id="64208"/>
<dbReference type="GO" id="GO:0042383">
    <property type="term" value="C:sarcolemma"/>
    <property type="evidence" value="ECO:0007669"/>
    <property type="project" value="TreeGrafter"/>
</dbReference>
<evidence type="ECO:0000256" key="1">
    <source>
        <dbReference type="ARBA" id="ARBA00004141"/>
    </source>
</evidence>
<feature type="domain" description="POPDC1-3" evidence="6">
    <location>
        <begin position="31"/>
        <end position="255"/>
    </location>
</feature>
<dbReference type="InterPro" id="IPR055272">
    <property type="entry name" value="POPDC1-3_dom"/>
</dbReference>
<dbReference type="GO" id="GO:0042391">
    <property type="term" value="P:regulation of membrane potential"/>
    <property type="evidence" value="ECO:0007669"/>
    <property type="project" value="TreeGrafter"/>
</dbReference>
<dbReference type="GO" id="GO:0030552">
    <property type="term" value="F:cAMP binding"/>
    <property type="evidence" value="ECO:0007669"/>
    <property type="project" value="TreeGrafter"/>
</dbReference>
<dbReference type="GO" id="GO:0007507">
    <property type="term" value="P:heart development"/>
    <property type="evidence" value="ECO:0007669"/>
    <property type="project" value="TreeGrafter"/>
</dbReference>
<keyword evidence="8" id="KW-1185">Reference proteome</keyword>
<reference evidence="7" key="1">
    <citation type="submission" date="2025-08" db="UniProtKB">
        <authorList>
            <consortium name="Ensembl"/>
        </authorList>
    </citation>
    <scope>IDENTIFICATION</scope>
</reference>
<dbReference type="GO" id="GO:0007519">
    <property type="term" value="P:skeletal muscle tissue development"/>
    <property type="evidence" value="ECO:0007669"/>
    <property type="project" value="TreeGrafter"/>
</dbReference>
<feature type="transmembrane region" description="Helical" evidence="5">
    <location>
        <begin position="80"/>
        <end position="98"/>
    </location>
</feature>
<dbReference type="Proteomes" id="UP000264820">
    <property type="component" value="Unplaced"/>
</dbReference>
<dbReference type="InterPro" id="IPR014710">
    <property type="entry name" value="RmlC-like_jellyroll"/>
</dbReference>
<protein>
    <submittedName>
        <fullName evidence="7">Popeye domain cAMP effector 3</fullName>
    </submittedName>
</protein>
<dbReference type="OMA" id="HMPGPEL"/>
<keyword evidence="3 5" id="KW-1133">Transmembrane helix</keyword>
<evidence type="ECO:0000259" key="6">
    <source>
        <dbReference type="Pfam" id="PF04831"/>
    </source>
</evidence>
<evidence type="ECO:0000313" key="8">
    <source>
        <dbReference type="Proteomes" id="UP000264820"/>
    </source>
</evidence>
<evidence type="ECO:0000256" key="4">
    <source>
        <dbReference type="ARBA" id="ARBA00023136"/>
    </source>
</evidence>
<dbReference type="Ensembl" id="ENSHCOT00000014404.1">
    <property type="protein sequence ID" value="ENSHCOP00000000062.1"/>
    <property type="gene ID" value="ENSHCOG00000021156.1"/>
</dbReference>
<dbReference type="OrthoDB" id="425611at2759"/>
<dbReference type="PANTHER" id="PTHR12101">
    <property type="entry name" value="POPEYE DOMAIN CONTAINING PROTEIN"/>
    <property type="match status" value="1"/>
</dbReference>
<dbReference type="PANTHER" id="PTHR12101:SF18">
    <property type="entry name" value="POPEYE DOMAIN-CONTAINING PROTEIN 3"/>
    <property type="match status" value="1"/>
</dbReference>
<sequence>MEPPDFKATNLTVEPEQRAYPLCDKWRDGSESSVFQLANIFLLLGFMGGSDVFGRFYMFTFLTLGFFCATLWAWTDSCTIDAFLWCLALFAVCLGKFLRAAGRIRSVSFQRDFQELYMCMFKKIGVSRSQFGKIVSCCDRNIHTIEKDHFFAIEGKTSIDKLSLLMSGRIRVTVNGEFLHYIYPFQFLDSPEWDSLRPSEEGVFQVTLSADNPCTYVSWRRKKLYLLFAKHRYIARIFALVVRNDIAEKLYSLNDSAFNCSGHRYDLRLPSYCHMPGTELEVPMKVPVQVEMSA</sequence>
<comment type="subcellular location">
    <subcellularLocation>
        <location evidence="1">Membrane</location>
        <topology evidence="1">Multi-pass membrane protein</topology>
    </subcellularLocation>
</comment>
<dbReference type="GO" id="GO:0051146">
    <property type="term" value="P:striated muscle cell differentiation"/>
    <property type="evidence" value="ECO:0007669"/>
    <property type="project" value="TreeGrafter"/>
</dbReference>
<reference evidence="7" key="2">
    <citation type="submission" date="2025-09" db="UniProtKB">
        <authorList>
            <consortium name="Ensembl"/>
        </authorList>
    </citation>
    <scope>IDENTIFICATION</scope>
</reference>
<dbReference type="GeneTree" id="ENSGT00390000002563"/>
<dbReference type="KEGG" id="hcq:109521858"/>
<dbReference type="STRING" id="109280.ENSHCOP00000000062"/>
<keyword evidence="2 5" id="KW-0812">Transmembrane</keyword>
<accession>A0A3Q2X9P1</accession>
<dbReference type="Gene3D" id="2.60.120.10">
    <property type="entry name" value="Jelly Rolls"/>
    <property type="match status" value="1"/>
</dbReference>
<keyword evidence="4 5" id="KW-0472">Membrane</keyword>
<proteinExistence type="predicted"/>
<evidence type="ECO:0000256" key="3">
    <source>
        <dbReference type="ARBA" id="ARBA00022989"/>
    </source>
</evidence>
<dbReference type="GeneID" id="109521858"/>
<organism evidence="7 8">
    <name type="scientific">Hippocampus comes</name>
    <name type="common">Tiger tail seahorse</name>
    <dbReference type="NCBI Taxonomy" id="109280"/>
    <lineage>
        <taxon>Eukaryota</taxon>
        <taxon>Metazoa</taxon>
        <taxon>Chordata</taxon>
        <taxon>Craniata</taxon>
        <taxon>Vertebrata</taxon>
        <taxon>Euteleostomi</taxon>
        <taxon>Actinopterygii</taxon>
        <taxon>Neopterygii</taxon>
        <taxon>Teleostei</taxon>
        <taxon>Neoteleostei</taxon>
        <taxon>Acanthomorphata</taxon>
        <taxon>Syngnathiaria</taxon>
        <taxon>Syngnathiformes</taxon>
        <taxon>Syngnathoidei</taxon>
        <taxon>Syngnathidae</taxon>
        <taxon>Hippocampus</taxon>
    </lineage>
</organism>